<organism evidence="1 3">
    <name type="scientific">Archangium gephyra</name>
    <dbReference type="NCBI Taxonomy" id="48"/>
    <lineage>
        <taxon>Bacteria</taxon>
        <taxon>Pseudomonadati</taxon>
        <taxon>Myxococcota</taxon>
        <taxon>Myxococcia</taxon>
        <taxon>Myxococcales</taxon>
        <taxon>Cystobacterineae</taxon>
        <taxon>Archangiaceae</taxon>
        <taxon>Archangium</taxon>
    </lineage>
</organism>
<protein>
    <submittedName>
        <fullName evidence="1">Uncharacterized protein</fullName>
    </submittedName>
</protein>
<evidence type="ECO:0000313" key="2">
    <source>
        <dbReference type="EMBL" id="REG22651.1"/>
    </source>
</evidence>
<dbReference type="AlphaFoldDB" id="A0AAC8TF15"/>
<keyword evidence="4" id="KW-1185">Reference proteome</keyword>
<evidence type="ECO:0000313" key="1">
    <source>
        <dbReference type="EMBL" id="AKJ03567.1"/>
    </source>
</evidence>
<gene>
    <name evidence="1" type="ORF">AA314_05193</name>
    <name evidence="2" type="ORF">ATI61_119183</name>
</gene>
<evidence type="ECO:0000313" key="3">
    <source>
        <dbReference type="Proteomes" id="UP000035579"/>
    </source>
</evidence>
<reference evidence="1 3" key="1">
    <citation type="submission" date="2015-05" db="EMBL/GenBank/DDBJ databases">
        <title>Genome assembly of Archangium gephyra DSM 2261.</title>
        <authorList>
            <person name="Sharma G."/>
            <person name="Subramanian S."/>
        </authorList>
    </citation>
    <scope>NUCLEOTIDE SEQUENCE [LARGE SCALE GENOMIC DNA]</scope>
    <source>
        <strain evidence="1 3">DSM 2261</strain>
    </source>
</reference>
<reference evidence="2 4" key="2">
    <citation type="submission" date="2018-08" db="EMBL/GenBank/DDBJ databases">
        <title>Genomic Encyclopedia of Archaeal and Bacterial Type Strains, Phase II (KMG-II): from individual species to whole genera.</title>
        <authorList>
            <person name="Goeker M."/>
        </authorList>
    </citation>
    <scope>NUCLEOTIDE SEQUENCE [LARGE SCALE GENOMIC DNA]</scope>
    <source>
        <strain evidence="2 4">DSM 2261</strain>
    </source>
</reference>
<dbReference type="RefSeq" id="WP_211276531.1">
    <property type="nucleotide sequence ID" value="NZ_CP011509.1"/>
</dbReference>
<dbReference type="EMBL" id="QUMU01000019">
    <property type="protein sequence ID" value="REG22651.1"/>
    <property type="molecule type" value="Genomic_DNA"/>
</dbReference>
<name>A0AAC8TF15_9BACT</name>
<evidence type="ECO:0000313" key="4">
    <source>
        <dbReference type="Proteomes" id="UP000256345"/>
    </source>
</evidence>
<dbReference type="Proteomes" id="UP000256345">
    <property type="component" value="Unassembled WGS sequence"/>
</dbReference>
<dbReference type="EMBL" id="CP011509">
    <property type="protein sequence ID" value="AKJ03567.1"/>
    <property type="molecule type" value="Genomic_DNA"/>
</dbReference>
<dbReference type="KEGG" id="age:AA314_05193"/>
<proteinExistence type="predicted"/>
<accession>A0AAC8TF15</accession>
<dbReference type="Proteomes" id="UP000035579">
    <property type="component" value="Chromosome"/>
</dbReference>
<sequence>MRNPVVTEPMLPSNPAAMKSDTRWAVVRRVLLAHGRATAWLQSRAARPQF</sequence>